<sequence>MISWWRRWKGLRRAGVLGMNARNTERILDWNPRRCFPLVDGKRAMHELCQKIGVPTPDLFAALLSHGSLHHLPRLLGGHNDFVIKPCRGAAGRGVLVVTGRKNDGFVRHNGQVMTLEEIEQHISGIISGLFSLGGSEDEALIQQRVVPHPVLGKISFQGTADIRVIVYREHPVMAMLRLPTRASGGRANLHQGAIGAGVDLATGVTHHAVLKNRKAEKHPDTGESVIGFEVPYWPQILDMSRKVSRAVGMGYIGVDIVLDSTRGPLLLEANARPGLAIQISNAQGLLPPLERIDRERGRR</sequence>
<dbReference type="GO" id="GO:0005524">
    <property type="term" value="F:ATP binding"/>
    <property type="evidence" value="ECO:0007669"/>
    <property type="project" value="UniProtKB-UniRule"/>
</dbReference>
<organism evidence="3 4">
    <name type="scientific">Urbifossiella limnaea</name>
    <dbReference type="NCBI Taxonomy" id="2528023"/>
    <lineage>
        <taxon>Bacteria</taxon>
        <taxon>Pseudomonadati</taxon>
        <taxon>Planctomycetota</taxon>
        <taxon>Planctomycetia</taxon>
        <taxon>Gemmatales</taxon>
        <taxon>Gemmataceae</taxon>
        <taxon>Urbifossiella</taxon>
    </lineage>
</organism>
<dbReference type="GO" id="GO:0046872">
    <property type="term" value="F:metal ion binding"/>
    <property type="evidence" value="ECO:0007669"/>
    <property type="project" value="InterPro"/>
</dbReference>
<dbReference type="Pfam" id="PF14397">
    <property type="entry name" value="ATPgrasp_ST"/>
    <property type="match status" value="1"/>
</dbReference>
<reference evidence="3 4" key="1">
    <citation type="submission" date="2019-02" db="EMBL/GenBank/DDBJ databases">
        <title>Deep-cultivation of Planctomycetes and their phenomic and genomic characterization uncovers novel biology.</title>
        <authorList>
            <person name="Wiegand S."/>
            <person name="Jogler M."/>
            <person name="Boedeker C."/>
            <person name="Pinto D."/>
            <person name="Vollmers J."/>
            <person name="Rivas-Marin E."/>
            <person name="Kohn T."/>
            <person name="Peeters S.H."/>
            <person name="Heuer A."/>
            <person name="Rast P."/>
            <person name="Oberbeckmann S."/>
            <person name="Bunk B."/>
            <person name="Jeske O."/>
            <person name="Meyerdierks A."/>
            <person name="Storesund J.E."/>
            <person name="Kallscheuer N."/>
            <person name="Luecker S."/>
            <person name="Lage O.M."/>
            <person name="Pohl T."/>
            <person name="Merkel B.J."/>
            <person name="Hornburger P."/>
            <person name="Mueller R.-W."/>
            <person name="Bruemmer F."/>
            <person name="Labrenz M."/>
            <person name="Spormann A.M."/>
            <person name="Op den Camp H."/>
            <person name="Overmann J."/>
            <person name="Amann R."/>
            <person name="Jetten M.S.M."/>
            <person name="Mascher T."/>
            <person name="Medema M.H."/>
            <person name="Devos D.P."/>
            <person name="Kaster A.-K."/>
            <person name="Ovreas L."/>
            <person name="Rohde M."/>
            <person name="Galperin M.Y."/>
            <person name="Jogler C."/>
        </authorList>
    </citation>
    <scope>NUCLEOTIDE SEQUENCE [LARGE SCALE GENOMIC DNA]</scope>
    <source>
        <strain evidence="3 4">ETA_A1</strain>
    </source>
</reference>
<gene>
    <name evidence="3" type="primary">rimK</name>
    <name evidence="3" type="ORF">ETAA1_31680</name>
</gene>
<dbReference type="GO" id="GO:0005840">
    <property type="term" value="C:ribosome"/>
    <property type="evidence" value="ECO:0007669"/>
    <property type="project" value="UniProtKB-KW"/>
</dbReference>
<feature type="domain" description="ATP-grasp" evidence="2">
    <location>
        <begin position="46"/>
        <end position="297"/>
    </location>
</feature>
<dbReference type="GO" id="GO:0018169">
    <property type="term" value="F:ribosomal S6-glutamic acid ligase activity"/>
    <property type="evidence" value="ECO:0007669"/>
    <property type="project" value="TreeGrafter"/>
</dbReference>
<dbReference type="RefSeq" id="WP_145239979.1">
    <property type="nucleotide sequence ID" value="NZ_CP036273.1"/>
</dbReference>
<dbReference type="GO" id="GO:0009432">
    <property type="term" value="P:SOS response"/>
    <property type="evidence" value="ECO:0007669"/>
    <property type="project" value="TreeGrafter"/>
</dbReference>
<evidence type="ECO:0000256" key="1">
    <source>
        <dbReference type="PROSITE-ProRule" id="PRU00409"/>
    </source>
</evidence>
<dbReference type="EMBL" id="CP036273">
    <property type="protein sequence ID" value="QDU21203.1"/>
    <property type="molecule type" value="Genomic_DNA"/>
</dbReference>
<dbReference type="Proteomes" id="UP000319576">
    <property type="component" value="Chromosome"/>
</dbReference>
<name>A0A517XUM7_9BACT</name>
<dbReference type="PROSITE" id="PS50975">
    <property type="entry name" value="ATP_GRASP"/>
    <property type="match status" value="1"/>
</dbReference>
<evidence type="ECO:0000313" key="4">
    <source>
        <dbReference type="Proteomes" id="UP000319576"/>
    </source>
</evidence>
<dbReference type="InterPro" id="IPR039523">
    <property type="entry name" value="RimK-rel_E_lig_ATP-grasp"/>
</dbReference>
<dbReference type="AlphaFoldDB" id="A0A517XUM7"/>
<keyword evidence="3" id="KW-0689">Ribosomal protein</keyword>
<dbReference type="Gene3D" id="3.30.470.20">
    <property type="entry name" value="ATP-grasp fold, B domain"/>
    <property type="match status" value="1"/>
</dbReference>
<dbReference type="SUPFAM" id="SSF56059">
    <property type="entry name" value="Glutathione synthetase ATP-binding domain-like"/>
    <property type="match status" value="1"/>
</dbReference>
<protein>
    <submittedName>
        <fullName evidence="3">Ribosomal protein S6--L-glutamate ligase</fullName>
    </submittedName>
</protein>
<dbReference type="PANTHER" id="PTHR21621">
    <property type="entry name" value="RIBOSOMAL PROTEIN S6 MODIFICATION PROTEIN"/>
    <property type="match status" value="1"/>
</dbReference>
<keyword evidence="3" id="KW-0436">Ligase</keyword>
<dbReference type="GO" id="GO:0005737">
    <property type="term" value="C:cytoplasm"/>
    <property type="evidence" value="ECO:0007669"/>
    <property type="project" value="TreeGrafter"/>
</dbReference>
<dbReference type="OrthoDB" id="336227at2"/>
<evidence type="ECO:0000259" key="2">
    <source>
        <dbReference type="PROSITE" id="PS50975"/>
    </source>
</evidence>
<accession>A0A517XUM7</accession>
<dbReference type="InterPro" id="IPR011758">
    <property type="entry name" value="RimK-rel_E_lig"/>
</dbReference>
<dbReference type="NCBIfam" id="TIGR02291">
    <property type="entry name" value="rimK_rel_E_lig"/>
    <property type="match status" value="1"/>
</dbReference>
<keyword evidence="4" id="KW-1185">Reference proteome</keyword>
<dbReference type="PANTHER" id="PTHR21621:SF0">
    <property type="entry name" value="BETA-CITRYLGLUTAMATE SYNTHASE B-RELATED"/>
    <property type="match status" value="1"/>
</dbReference>
<proteinExistence type="predicted"/>
<keyword evidence="3" id="KW-0687">Ribonucleoprotein</keyword>
<keyword evidence="1" id="KW-0067">ATP-binding</keyword>
<dbReference type="InterPro" id="IPR011761">
    <property type="entry name" value="ATP-grasp"/>
</dbReference>
<evidence type="ECO:0000313" key="3">
    <source>
        <dbReference type="EMBL" id="QDU21203.1"/>
    </source>
</evidence>
<dbReference type="KEGG" id="uli:ETAA1_31680"/>
<keyword evidence="1" id="KW-0547">Nucleotide-binding</keyword>